<dbReference type="NCBIfam" id="NF040909">
    <property type="entry name" value="OadG_rel_small"/>
    <property type="match status" value="1"/>
</dbReference>
<keyword evidence="3" id="KW-1185">Reference proteome</keyword>
<accession>A0A926EJ59</accession>
<evidence type="ECO:0000313" key="3">
    <source>
        <dbReference type="Proteomes" id="UP000655830"/>
    </source>
</evidence>
<dbReference type="AlphaFoldDB" id="A0A926EJ59"/>
<evidence type="ECO:0000256" key="1">
    <source>
        <dbReference type="SAM" id="Phobius"/>
    </source>
</evidence>
<proteinExistence type="predicted"/>
<dbReference type="EMBL" id="JACRSY010000015">
    <property type="protein sequence ID" value="MBC8579970.1"/>
    <property type="molecule type" value="Genomic_DNA"/>
</dbReference>
<feature type="transmembrane region" description="Helical" evidence="1">
    <location>
        <begin position="7"/>
        <end position="29"/>
    </location>
</feature>
<organism evidence="2 3">
    <name type="scientific">Zhenhengia yiwuensis</name>
    <dbReference type="NCBI Taxonomy" id="2763666"/>
    <lineage>
        <taxon>Bacteria</taxon>
        <taxon>Bacillati</taxon>
        <taxon>Bacillota</taxon>
        <taxon>Clostridia</taxon>
        <taxon>Lachnospirales</taxon>
        <taxon>Lachnospiraceae</taxon>
        <taxon>Zhenhengia</taxon>
    </lineage>
</organism>
<keyword evidence="1" id="KW-0472">Membrane</keyword>
<reference evidence="2" key="1">
    <citation type="submission" date="2020-08" db="EMBL/GenBank/DDBJ databases">
        <title>Genome public.</title>
        <authorList>
            <person name="Liu C."/>
            <person name="Sun Q."/>
        </authorList>
    </citation>
    <scope>NUCLEOTIDE SEQUENCE</scope>
    <source>
        <strain evidence="2">NSJ-12</strain>
    </source>
</reference>
<keyword evidence="1" id="KW-0812">Transmembrane</keyword>
<dbReference type="Proteomes" id="UP000655830">
    <property type="component" value="Unassembled WGS sequence"/>
</dbReference>
<gene>
    <name evidence="2" type="ORF">H8718_10575</name>
</gene>
<protein>
    <submittedName>
        <fullName evidence="2">OadG family protein</fullName>
    </submittedName>
</protein>
<sequence length="38" mass="4307">MHMIEQGFLIMLSGMGGIFLVMGIIYIIIKLLNYFAKS</sequence>
<keyword evidence="1" id="KW-1133">Transmembrane helix</keyword>
<comment type="caution">
    <text evidence="2">The sequence shown here is derived from an EMBL/GenBank/DDBJ whole genome shotgun (WGS) entry which is preliminary data.</text>
</comment>
<evidence type="ECO:0000313" key="2">
    <source>
        <dbReference type="EMBL" id="MBC8579970.1"/>
    </source>
</evidence>
<name>A0A926EJ59_9FIRM</name>